<comment type="caution">
    <text evidence="1">The sequence shown here is derived from an EMBL/GenBank/DDBJ whole genome shotgun (WGS) entry which is preliminary data.</text>
</comment>
<dbReference type="InterPro" id="IPR012338">
    <property type="entry name" value="Beta-lactam/transpept-like"/>
</dbReference>
<name>A0A8K0T0S7_9HYPO</name>
<proteinExistence type="predicted"/>
<dbReference type="Proteomes" id="UP000813444">
    <property type="component" value="Unassembled WGS sequence"/>
</dbReference>
<organism evidence="1 2">
    <name type="scientific">Stachybotrys elegans</name>
    <dbReference type="NCBI Taxonomy" id="80388"/>
    <lineage>
        <taxon>Eukaryota</taxon>
        <taxon>Fungi</taxon>
        <taxon>Dikarya</taxon>
        <taxon>Ascomycota</taxon>
        <taxon>Pezizomycotina</taxon>
        <taxon>Sordariomycetes</taxon>
        <taxon>Hypocreomycetidae</taxon>
        <taxon>Hypocreales</taxon>
        <taxon>Stachybotryaceae</taxon>
        <taxon>Stachybotrys</taxon>
    </lineage>
</organism>
<dbReference type="OrthoDB" id="5946976at2759"/>
<protein>
    <recommendedName>
        <fullName evidence="3">Beta-lactamase-related domain-containing protein</fullName>
    </recommendedName>
</protein>
<dbReference type="AlphaFoldDB" id="A0A8K0T0S7"/>
<evidence type="ECO:0000313" key="2">
    <source>
        <dbReference type="Proteomes" id="UP000813444"/>
    </source>
</evidence>
<reference evidence="1" key="1">
    <citation type="journal article" date="2021" name="Nat. Commun.">
        <title>Genetic determinants of endophytism in the Arabidopsis root mycobiome.</title>
        <authorList>
            <person name="Mesny F."/>
            <person name="Miyauchi S."/>
            <person name="Thiergart T."/>
            <person name="Pickel B."/>
            <person name="Atanasova L."/>
            <person name="Karlsson M."/>
            <person name="Huettel B."/>
            <person name="Barry K.W."/>
            <person name="Haridas S."/>
            <person name="Chen C."/>
            <person name="Bauer D."/>
            <person name="Andreopoulos W."/>
            <person name="Pangilinan J."/>
            <person name="LaButti K."/>
            <person name="Riley R."/>
            <person name="Lipzen A."/>
            <person name="Clum A."/>
            <person name="Drula E."/>
            <person name="Henrissat B."/>
            <person name="Kohler A."/>
            <person name="Grigoriev I.V."/>
            <person name="Martin F.M."/>
            <person name="Hacquard S."/>
        </authorList>
    </citation>
    <scope>NUCLEOTIDE SEQUENCE</scope>
    <source>
        <strain evidence="1">MPI-CAGE-CH-0235</strain>
    </source>
</reference>
<dbReference type="EMBL" id="JAGPNK010000001">
    <property type="protein sequence ID" value="KAH7329615.1"/>
    <property type="molecule type" value="Genomic_DNA"/>
</dbReference>
<accession>A0A8K0T0S7</accession>
<evidence type="ECO:0000313" key="1">
    <source>
        <dbReference type="EMBL" id="KAH7329615.1"/>
    </source>
</evidence>
<dbReference type="SUPFAM" id="SSF56601">
    <property type="entry name" value="beta-lactamase/transpeptidase-like"/>
    <property type="match status" value="1"/>
</dbReference>
<keyword evidence="2" id="KW-1185">Reference proteome</keyword>
<gene>
    <name evidence="1" type="ORF">B0I35DRAFT_474192</name>
</gene>
<sequence>MAYYHQGAAYGYYSTLFVFPHTRSAVVVLTNSIPLNDAADWIAQVYISTLFGNSYGSEYIALAEESRRRKVTNVEAMMSDFDKIRKNNPGGMRCANAYTGRFYNDAGNFFIDVREHPRSDDILQLAFQGKDTQVYDLRHLCNDIFEWGLEYNESARRARFAIWDPLYFQLDFTFGDSTTASSFTWARDADMFPQGFTMTRLSERYLNSYLPQQKLGSWLLRPSHRWFGRDSNGQGHNFK</sequence>
<evidence type="ECO:0008006" key="3">
    <source>
        <dbReference type="Google" id="ProtNLM"/>
    </source>
</evidence>